<organism evidence="1 2">
    <name type="scientific">Kitasatospora nipponensis</name>
    <dbReference type="NCBI Taxonomy" id="258049"/>
    <lineage>
        <taxon>Bacteria</taxon>
        <taxon>Bacillati</taxon>
        <taxon>Actinomycetota</taxon>
        <taxon>Actinomycetes</taxon>
        <taxon>Kitasatosporales</taxon>
        <taxon>Streptomycetaceae</taxon>
        <taxon>Kitasatospora</taxon>
    </lineage>
</organism>
<protein>
    <submittedName>
        <fullName evidence="1">Uncharacterized protein</fullName>
    </submittedName>
</protein>
<accession>A0ABN1WQQ2</accession>
<comment type="caution">
    <text evidence="1">The sequence shown here is derived from an EMBL/GenBank/DDBJ whole genome shotgun (WGS) entry which is preliminary data.</text>
</comment>
<gene>
    <name evidence="1" type="ORF">GCM10009665_58380</name>
</gene>
<evidence type="ECO:0000313" key="2">
    <source>
        <dbReference type="Proteomes" id="UP001500037"/>
    </source>
</evidence>
<reference evidence="1 2" key="1">
    <citation type="journal article" date="2019" name="Int. J. Syst. Evol. Microbiol.">
        <title>The Global Catalogue of Microorganisms (GCM) 10K type strain sequencing project: providing services to taxonomists for standard genome sequencing and annotation.</title>
        <authorList>
            <consortium name="The Broad Institute Genomics Platform"/>
            <consortium name="The Broad Institute Genome Sequencing Center for Infectious Disease"/>
            <person name="Wu L."/>
            <person name="Ma J."/>
        </authorList>
    </citation>
    <scope>NUCLEOTIDE SEQUENCE [LARGE SCALE GENOMIC DNA]</scope>
    <source>
        <strain evidence="1 2">JCM 13004</strain>
    </source>
</reference>
<dbReference type="EMBL" id="BAAALF010000141">
    <property type="protein sequence ID" value="GAA1260810.1"/>
    <property type="molecule type" value="Genomic_DNA"/>
</dbReference>
<name>A0ABN1WQQ2_9ACTN</name>
<proteinExistence type="predicted"/>
<sequence length="101" mass="11101">MADPSADCWRGRWRREVRDHTDDGRREYDDAVPIVATTLELLAARGPLGPIRWPVSRAGSAPNCSTPVMPAASRRLHGAGAGAQRRPSSAHRIWELGYSAR</sequence>
<keyword evidence="2" id="KW-1185">Reference proteome</keyword>
<evidence type="ECO:0000313" key="1">
    <source>
        <dbReference type="EMBL" id="GAA1260810.1"/>
    </source>
</evidence>
<dbReference type="Proteomes" id="UP001500037">
    <property type="component" value="Unassembled WGS sequence"/>
</dbReference>